<dbReference type="InterPro" id="IPR028022">
    <property type="entry name" value="DUF4600"/>
</dbReference>
<feature type="compositionally biased region" description="Basic and acidic residues" evidence="1">
    <location>
        <begin position="81"/>
        <end position="97"/>
    </location>
</feature>
<evidence type="ECO:0000256" key="1">
    <source>
        <dbReference type="SAM" id="MobiDB-lite"/>
    </source>
</evidence>
<sequence>MDSMSEGELAKLVKRLANDRKTFITELRDYEWRLEQEAKAFHKAHESRKVYLTDLSHTKRLHENPTPRSDGERMLKDLTQKEKRNIASDHRILDQKKGPINRKATVKRLPKLDIDDRSTFSDGSNNHTNHSSLNNLDEPDPTAYMNNGGHRTMVVSGHKPEYDLMQYSVQPKNAPDSPELAHEHSTALYRKPAERHRDNTSGTVTDMSTDSLNEALENSNTSQPHAPEFEFSHKRQSKIPVRRGGAKSPMPTGGSTPRK</sequence>
<gene>
    <name evidence="3" type="primary">LOC106808941</name>
</gene>
<accession>A0ABM1E579</accession>
<dbReference type="PANTHER" id="PTHR28671">
    <property type="entry name" value="COILED-COIL DOMAIN-CONTAINING PROTEIN 169"/>
    <property type="match status" value="1"/>
</dbReference>
<keyword evidence="2" id="KW-1185">Reference proteome</keyword>
<proteinExistence type="predicted"/>
<dbReference type="Pfam" id="PF15372">
    <property type="entry name" value="DUF4600"/>
    <property type="match status" value="1"/>
</dbReference>
<evidence type="ECO:0000313" key="3">
    <source>
        <dbReference type="RefSeq" id="XP_014667350.1"/>
    </source>
</evidence>
<dbReference type="RefSeq" id="XP_014667350.1">
    <property type="nucleotide sequence ID" value="XM_014811864.1"/>
</dbReference>
<feature type="compositionally biased region" description="Polar residues" evidence="1">
    <location>
        <begin position="200"/>
        <end position="224"/>
    </location>
</feature>
<feature type="compositionally biased region" description="Basic and acidic residues" evidence="1">
    <location>
        <begin position="110"/>
        <end position="119"/>
    </location>
</feature>
<protein>
    <submittedName>
        <fullName evidence="3">Uncharacterized protein LOC106808941 isoform X1</fullName>
    </submittedName>
</protein>
<feature type="compositionally biased region" description="Basic and acidic residues" evidence="1">
    <location>
        <begin position="179"/>
        <end position="199"/>
    </location>
</feature>
<dbReference type="GeneID" id="106808941"/>
<evidence type="ECO:0000313" key="2">
    <source>
        <dbReference type="Proteomes" id="UP000695022"/>
    </source>
</evidence>
<feature type="region of interest" description="Disordered" evidence="1">
    <location>
        <begin position="170"/>
        <end position="259"/>
    </location>
</feature>
<feature type="compositionally biased region" description="Low complexity" evidence="1">
    <location>
        <begin position="124"/>
        <end position="136"/>
    </location>
</feature>
<dbReference type="Proteomes" id="UP000695022">
    <property type="component" value="Unplaced"/>
</dbReference>
<dbReference type="PANTHER" id="PTHR28671:SF3">
    <property type="entry name" value="COILED-COIL DOMAIN-CONTAINING PROTEIN 169"/>
    <property type="match status" value="1"/>
</dbReference>
<feature type="region of interest" description="Disordered" evidence="1">
    <location>
        <begin position="81"/>
        <end position="143"/>
    </location>
</feature>
<reference evidence="3" key="1">
    <citation type="submission" date="2025-08" db="UniProtKB">
        <authorList>
            <consortium name="RefSeq"/>
        </authorList>
    </citation>
    <scope>IDENTIFICATION</scope>
</reference>
<name>A0ABM1E579_PRICU</name>
<feature type="compositionally biased region" description="Basic residues" evidence="1">
    <location>
        <begin position="234"/>
        <end position="245"/>
    </location>
</feature>
<organism evidence="2 3">
    <name type="scientific">Priapulus caudatus</name>
    <name type="common">Priapulid worm</name>
    <dbReference type="NCBI Taxonomy" id="37621"/>
    <lineage>
        <taxon>Eukaryota</taxon>
        <taxon>Metazoa</taxon>
        <taxon>Ecdysozoa</taxon>
        <taxon>Scalidophora</taxon>
        <taxon>Priapulida</taxon>
        <taxon>Priapulimorpha</taxon>
        <taxon>Priapulimorphida</taxon>
        <taxon>Priapulidae</taxon>
        <taxon>Priapulus</taxon>
    </lineage>
</organism>